<evidence type="ECO:0000313" key="2">
    <source>
        <dbReference type="EMBL" id="MSE13708.1"/>
    </source>
</evidence>
<dbReference type="InterPro" id="IPR036286">
    <property type="entry name" value="LexA/Signal_pep-like_sf"/>
</dbReference>
<feature type="domain" description="Peptidase S24/S26A/S26B/S26C" evidence="1">
    <location>
        <begin position="4"/>
        <end position="77"/>
    </location>
</feature>
<gene>
    <name evidence="2" type="ORF">GKC49_00585</name>
</gene>
<dbReference type="InterPro" id="IPR015927">
    <property type="entry name" value="Peptidase_S24_S26A/B/C"/>
</dbReference>
<dbReference type="SUPFAM" id="SSF51306">
    <property type="entry name" value="LexA/Signal peptidase"/>
    <property type="match status" value="1"/>
</dbReference>
<dbReference type="Pfam" id="PF00717">
    <property type="entry name" value="Peptidase_S24"/>
    <property type="match status" value="1"/>
</dbReference>
<proteinExistence type="predicted"/>
<dbReference type="EMBL" id="WKLC01000006">
    <property type="protein sequence ID" value="MSE13708.1"/>
    <property type="molecule type" value="Genomic_DNA"/>
</dbReference>
<dbReference type="InterPro" id="IPR039418">
    <property type="entry name" value="LexA-like"/>
</dbReference>
<organism evidence="2 3">
    <name type="scientific">Enterobacter agglomerans</name>
    <name type="common">Erwinia herbicola</name>
    <name type="synonym">Pantoea agglomerans</name>
    <dbReference type="NCBI Taxonomy" id="549"/>
    <lineage>
        <taxon>Bacteria</taxon>
        <taxon>Pseudomonadati</taxon>
        <taxon>Pseudomonadota</taxon>
        <taxon>Gammaproteobacteria</taxon>
        <taxon>Enterobacterales</taxon>
        <taxon>Erwiniaceae</taxon>
        <taxon>Pantoea</taxon>
        <taxon>Pantoea agglomerans group</taxon>
    </lineage>
</organism>
<dbReference type="Gene3D" id="2.10.109.10">
    <property type="entry name" value="Umud Fragment, subunit A"/>
    <property type="match status" value="1"/>
</dbReference>
<accession>A0A7X2MIA2</accession>
<evidence type="ECO:0000313" key="3">
    <source>
        <dbReference type="Proteomes" id="UP000461948"/>
    </source>
</evidence>
<sequence length="126" mass="13385">MAFQSPAQNYTETRLSLGDLVHLSPYSTYLMRSESDCPDAGIIKGSVLAIDRALTPAHGQLIVAELEGELTLRRLLLNPVPALQALDADETVTLLDVSHVLPVWGVVAYALTDVAGVGFNGPAGDE</sequence>
<dbReference type="AlphaFoldDB" id="A0A7X2MIA2"/>
<dbReference type="RefSeq" id="WP_187495410.1">
    <property type="nucleotide sequence ID" value="NZ_CP059087.1"/>
</dbReference>
<dbReference type="Proteomes" id="UP000461948">
    <property type="component" value="Unassembled WGS sequence"/>
</dbReference>
<name>A0A7X2MIA2_ENTAG</name>
<reference evidence="2 3" key="1">
    <citation type="submission" date="2019-11" db="EMBL/GenBank/DDBJ databases">
        <title>Draft Genome Sequence of Plant Growth-Promoting Rhizosphere-Associated Bacteria.</title>
        <authorList>
            <person name="Vasilyev I.Y."/>
            <person name="Radchenko V."/>
            <person name="Ilnitskaya E.V."/>
        </authorList>
    </citation>
    <scope>NUCLEOTIDE SEQUENCE [LARGE SCALE GENOMIC DNA]</scope>
    <source>
        <strain evidence="2 3">VRA_MhP_f</strain>
    </source>
</reference>
<dbReference type="CDD" id="cd06529">
    <property type="entry name" value="S24_LexA-like"/>
    <property type="match status" value="1"/>
</dbReference>
<evidence type="ECO:0000259" key="1">
    <source>
        <dbReference type="Pfam" id="PF00717"/>
    </source>
</evidence>
<protein>
    <submittedName>
        <fullName evidence="2">Peptidase</fullName>
    </submittedName>
</protein>
<comment type="caution">
    <text evidence="2">The sequence shown here is derived from an EMBL/GenBank/DDBJ whole genome shotgun (WGS) entry which is preliminary data.</text>
</comment>